<dbReference type="Proteomes" id="UP001642464">
    <property type="component" value="Unassembled WGS sequence"/>
</dbReference>
<protein>
    <submittedName>
        <fullName evidence="5">PABC domain-containing protein</fullName>
    </submittedName>
</protein>
<evidence type="ECO:0000256" key="3">
    <source>
        <dbReference type="ARBA" id="ARBA00022691"/>
    </source>
</evidence>
<keyword evidence="3" id="KW-0949">S-adenosyl-L-methionine</keyword>
<keyword evidence="6" id="KW-1185">Reference proteome</keyword>
<dbReference type="PANTHER" id="PTHR46098:SF1">
    <property type="entry name" value="TRNA (CYTOSINE(38)-C(5))-METHYLTRANSFERASE"/>
    <property type="match status" value="1"/>
</dbReference>
<dbReference type="InterPro" id="IPR050750">
    <property type="entry name" value="C5-MTase"/>
</dbReference>
<feature type="non-terminal residue" evidence="5">
    <location>
        <position position="1"/>
    </location>
</feature>
<keyword evidence="1" id="KW-0489">Methyltransferase</keyword>
<name>A0ABP0IWD1_9DINO</name>
<evidence type="ECO:0000313" key="5">
    <source>
        <dbReference type="EMBL" id="CAK9006400.1"/>
    </source>
</evidence>
<feature type="compositionally biased region" description="Basic residues" evidence="4">
    <location>
        <begin position="46"/>
        <end position="58"/>
    </location>
</feature>
<evidence type="ECO:0000256" key="1">
    <source>
        <dbReference type="ARBA" id="ARBA00022603"/>
    </source>
</evidence>
<gene>
    <name evidence="5" type="ORF">SCF082_LOCUS9002</name>
</gene>
<comment type="caution">
    <text evidence="5">The sequence shown here is derived from an EMBL/GenBank/DDBJ whole genome shotgun (WGS) entry which is preliminary data.</text>
</comment>
<accession>A0ABP0IWD1</accession>
<feature type="region of interest" description="Disordered" evidence="4">
    <location>
        <begin position="33"/>
        <end position="58"/>
    </location>
</feature>
<evidence type="ECO:0000313" key="6">
    <source>
        <dbReference type="Proteomes" id="UP001642464"/>
    </source>
</evidence>
<dbReference type="Pfam" id="PF00145">
    <property type="entry name" value="DNA_methylase"/>
    <property type="match status" value="1"/>
</dbReference>
<sequence length="470" mass="53196">IPNFRARCLSFFMARSRSTCSLKDAVKLLLQQPSTRQSKQGDGAGKKHPVKKQHLKQKQRFYPKTTISRADSSHALGPKTVKDVPRWARDFLRLLEYYKGASFVAARLKRVSWNMTTCFSGIGCAEVAAECIQTATNQWLVKHGRKKRMNMIELGWSCERDKHCQKVLRMTHPTRCNFDDILSVASSKTGTAFCTTHCRMCSFKSQHSLRTRVNASGPTCQAFSLMGKRQAEKDSRFSAHEAWYSHETSPHGSDIVILENVTEYRQSIVRGHFKSPLYEMQTACIDPRLFGEGSARARLYCVIYKTRKFSWDESMSLAEFLSMLKMRPQMSALSYFWQPLPKSILSKTQAENLACYKRLYPHLTVPDLDQLARTGRGRGEIKEDKSMPTLTTNTRLFSREHARYLSAVEALACQGLPSTKDLAKAAGCRPLCIDTISDSQLYRMAGNSMSLRCVGAIEMAAMMCLIPISN</sequence>
<evidence type="ECO:0000256" key="2">
    <source>
        <dbReference type="ARBA" id="ARBA00022679"/>
    </source>
</evidence>
<dbReference type="Gene3D" id="3.40.50.150">
    <property type="entry name" value="Vaccinia Virus protein VP39"/>
    <property type="match status" value="1"/>
</dbReference>
<dbReference type="EMBL" id="CAXAMM010005195">
    <property type="protein sequence ID" value="CAK9006400.1"/>
    <property type="molecule type" value="Genomic_DNA"/>
</dbReference>
<dbReference type="InterPro" id="IPR001525">
    <property type="entry name" value="C5_MeTfrase"/>
</dbReference>
<proteinExistence type="predicted"/>
<organism evidence="5 6">
    <name type="scientific">Durusdinium trenchii</name>
    <dbReference type="NCBI Taxonomy" id="1381693"/>
    <lineage>
        <taxon>Eukaryota</taxon>
        <taxon>Sar</taxon>
        <taxon>Alveolata</taxon>
        <taxon>Dinophyceae</taxon>
        <taxon>Suessiales</taxon>
        <taxon>Symbiodiniaceae</taxon>
        <taxon>Durusdinium</taxon>
    </lineage>
</organism>
<dbReference type="SUPFAM" id="SSF53335">
    <property type="entry name" value="S-adenosyl-L-methionine-dependent methyltransferases"/>
    <property type="match status" value="1"/>
</dbReference>
<dbReference type="InterPro" id="IPR029063">
    <property type="entry name" value="SAM-dependent_MTases_sf"/>
</dbReference>
<dbReference type="PANTHER" id="PTHR46098">
    <property type="entry name" value="TRNA (CYTOSINE(38)-C(5))-METHYLTRANSFERASE"/>
    <property type="match status" value="1"/>
</dbReference>
<dbReference type="Gene3D" id="3.90.120.10">
    <property type="entry name" value="DNA Methylase, subunit A, domain 2"/>
    <property type="match status" value="1"/>
</dbReference>
<evidence type="ECO:0000256" key="4">
    <source>
        <dbReference type="SAM" id="MobiDB-lite"/>
    </source>
</evidence>
<keyword evidence="2" id="KW-0808">Transferase</keyword>
<reference evidence="5 6" key="1">
    <citation type="submission" date="2024-02" db="EMBL/GenBank/DDBJ databases">
        <authorList>
            <person name="Chen Y."/>
            <person name="Shah S."/>
            <person name="Dougan E. K."/>
            <person name="Thang M."/>
            <person name="Chan C."/>
        </authorList>
    </citation>
    <scope>NUCLEOTIDE SEQUENCE [LARGE SCALE GENOMIC DNA]</scope>
</reference>